<reference evidence="4" key="1">
    <citation type="submission" date="2020-05" db="EMBL/GenBank/DDBJ databases">
        <title>Mycena genomes resolve the evolution of fungal bioluminescence.</title>
        <authorList>
            <person name="Tsai I.J."/>
        </authorList>
    </citation>
    <scope>NUCLEOTIDE SEQUENCE</scope>
    <source>
        <strain evidence="4">110903Hualien_Pintung</strain>
    </source>
</reference>
<feature type="transmembrane region" description="Helical" evidence="2">
    <location>
        <begin position="80"/>
        <end position="100"/>
    </location>
</feature>
<feature type="transmembrane region" description="Helical" evidence="2">
    <location>
        <begin position="213"/>
        <end position="233"/>
    </location>
</feature>
<organism evidence="4 5">
    <name type="scientific">Mycena chlorophos</name>
    <name type="common">Agaric fungus</name>
    <name type="synonym">Agaricus chlorophos</name>
    <dbReference type="NCBI Taxonomy" id="658473"/>
    <lineage>
        <taxon>Eukaryota</taxon>
        <taxon>Fungi</taxon>
        <taxon>Dikarya</taxon>
        <taxon>Basidiomycota</taxon>
        <taxon>Agaricomycotina</taxon>
        <taxon>Agaricomycetes</taxon>
        <taxon>Agaricomycetidae</taxon>
        <taxon>Agaricales</taxon>
        <taxon>Marasmiineae</taxon>
        <taxon>Mycenaceae</taxon>
        <taxon>Mycena</taxon>
    </lineage>
</organism>
<evidence type="ECO:0000259" key="3">
    <source>
        <dbReference type="Pfam" id="PF24800"/>
    </source>
</evidence>
<evidence type="ECO:0000313" key="5">
    <source>
        <dbReference type="Proteomes" id="UP000613580"/>
    </source>
</evidence>
<feature type="transmembrane region" description="Helical" evidence="2">
    <location>
        <begin position="136"/>
        <end position="153"/>
    </location>
</feature>
<evidence type="ECO:0000256" key="1">
    <source>
        <dbReference type="SAM" id="MobiDB-lite"/>
    </source>
</evidence>
<dbReference type="AlphaFoldDB" id="A0A8H6WIB5"/>
<proteinExistence type="predicted"/>
<feature type="transmembrane region" description="Helical" evidence="2">
    <location>
        <begin position="245"/>
        <end position="266"/>
    </location>
</feature>
<dbReference type="PANTHER" id="PTHR42109:SF2">
    <property type="entry name" value="INTEGRAL MEMBRANE PROTEIN"/>
    <property type="match status" value="1"/>
</dbReference>
<feature type="transmembrane region" description="Helical" evidence="2">
    <location>
        <begin position="173"/>
        <end position="193"/>
    </location>
</feature>
<comment type="caution">
    <text evidence="4">The sequence shown here is derived from an EMBL/GenBank/DDBJ whole genome shotgun (WGS) entry which is preliminary data.</text>
</comment>
<evidence type="ECO:0000256" key="2">
    <source>
        <dbReference type="SAM" id="Phobius"/>
    </source>
</evidence>
<keyword evidence="2" id="KW-1133">Transmembrane helix</keyword>
<feature type="transmembrane region" description="Helical" evidence="2">
    <location>
        <begin position="46"/>
        <end position="68"/>
    </location>
</feature>
<name>A0A8H6WIB5_MYCCL</name>
<dbReference type="Proteomes" id="UP000613580">
    <property type="component" value="Unassembled WGS sequence"/>
</dbReference>
<keyword evidence="2" id="KW-0812">Transmembrane</keyword>
<feature type="transmembrane region" description="Helical" evidence="2">
    <location>
        <begin position="20"/>
        <end position="37"/>
    </location>
</feature>
<dbReference type="PANTHER" id="PTHR42109">
    <property type="entry name" value="UNPLACED GENOMIC SCAFFOLD UM_SCAF_CONTIG_1.265, WHOLE GENOME SHOTGUN SEQUENCE"/>
    <property type="match status" value="1"/>
</dbReference>
<feature type="domain" description="DUF7702" evidence="3">
    <location>
        <begin position="38"/>
        <end position="228"/>
    </location>
</feature>
<feature type="region of interest" description="Disordered" evidence="1">
    <location>
        <begin position="278"/>
        <end position="301"/>
    </location>
</feature>
<protein>
    <recommendedName>
        <fullName evidence="3">DUF7702 domain-containing protein</fullName>
    </recommendedName>
</protein>
<keyword evidence="2" id="KW-0472">Membrane</keyword>
<dbReference type="OrthoDB" id="5389493at2759"/>
<dbReference type="InterPro" id="IPR056119">
    <property type="entry name" value="DUF7702"/>
</dbReference>
<dbReference type="Pfam" id="PF24800">
    <property type="entry name" value="DUF7702"/>
    <property type="match status" value="1"/>
</dbReference>
<dbReference type="EMBL" id="JACAZE010000003">
    <property type="protein sequence ID" value="KAF7319664.1"/>
    <property type="molecule type" value="Genomic_DNA"/>
</dbReference>
<gene>
    <name evidence="4" type="ORF">HMN09_00307200</name>
</gene>
<keyword evidence="5" id="KW-1185">Reference proteome</keyword>
<accession>A0A8H6WIB5</accession>
<sequence>MASNSQFFDYAEYFEFHSVPAAAIFAAVYALLLGWFVRQSIKNTTYVYITLTVFCLVRVVGFLMRAILTAKESLHGNENLFITAEILFGVGFFALLYSAYTLVLDRERISAPIDSRKPAFEDSLPFIVKLTRNRRLFRMLLTAGVVLMIIGIVDSTSNNTGTQNTGSELRRASTVLFLVLTCIQALQTVLAFLNNPADPYAEKRRFGDQHGTYIIALISILILIREIFLTATVGNGARQNEERLWYPLVALPEVLAVLCYSISGLVPPRAELKRRERELAGNGQQMQPMQSRGYAEVVRSP</sequence>
<evidence type="ECO:0000313" key="4">
    <source>
        <dbReference type="EMBL" id="KAF7319664.1"/>
    </source>
</evidence>